<comment type="caution">
    <text evidence="3">The sequence shown here is derived from an EMBL/GenBank/DDBJ whole genome shotgun (WGS) entry which is preliminary data.</text>
</comment>
<dbReference type="InterPro" id="IPR027417">
    <property type="entry name" value="P-loop_NTPase"/>
</dbReference>
<organism evidence="3 4">
    <name type="scientific">Clostridium nitritogenes</name>
    <dbReference type="NCBI Taxonomy" id="83340"/>
    <lineage>
        <taxon>Bacteria</taxon>
        <taxon>Bacillati</taxon>
        <taxon>Bacillota</taxon>
        <taxon>Clostridia</taxon>
        <taxon>Eubacteriales</taxon>
        <taxon>Clostridiaceae</taxon>
        <taxon>Clostridium</taxon>
    </lineage>
</organism>
<keyword evidence="4" id="KW-1185">Reference proteome</keyword>
<proteinExistence type="predicted"/>
<gene>
    <name evidence="3" type="ORF">GCM10008916_01640</name>
</gene>
<accession>A0ABP3WS32</accession>
<dbReference type="Gene3D" id="3.40.50.300">
    <property type="entry name" value="P-loop containing nucleotide triphosphate hydrolases"/>
    <property type="match status" value="1"/>
</dbReference>
<dbReference type="SUPFAM" id="SSF52540">
    <property type="entry name" value="P-loop containing nucleoside triphosphate hydrolases"/>
    <property type="match status" value="1"/>
</dbReference>
<protein>
    <submittedName>
        <fullName evidence="3">Uncharacterized protein</fullName>
    </submittedName>
</protein>
<evidence type="ECO:0000256" key="1">
    <source>
        <dbReference type="ARBA" id="ARBA00022448"/>
    </source>
</evidence>
<reference evidence="4" key="1">
    <citation type="journal article" date="2019" name="Int. J. Syst. Evol. Microbiol.">
        <title>The Global Catalogue of Microorganisms (GCM) 10K type strain sequencing project: providing services to taxonomists for standard genome sequencing and annotation.</title>
        <authorList>
            <consortium name="The Broad Institute Genomics Platform"/>
            <consortium name="The Broad Institute Genome Sequencing Center for Infectious Disease"/>
            <person name="Wu L."/>
            <person name="Ma J."/>
        </authorList>
    </citation>
    <scope>NUCLEOTIDE SEQUENCE [LARGE SCALE GENOMIC DNA]</scope>
    <source>
        <strain evidence="4">JCM 6485</strain>
    </source>
</reference>
<dbReference type="PANTHER" id="PTHR42794">
    <property type="entry name" value="HEMIN IMPORT ATP-BINDING PROTEIN HMUV"/>
    <property type="match status" value="1"/>
</dbReference>
<keyword evidence="1" id="KW-0813">Transport</keyword>
<dbReference type="PANTHER" id="PTHR42794:SF1">
    <property type="entry name" value="HEMIN IMPORT ATP-BINDING PROTEIN HMUV"/>
    <property type="match status" value="1"/>
</dbReference>
<dbReference type="RefSeq" id="WP_215634966.1">
    <property type="nucleotide sequence ID" value="NZ_BAAACO010000001.1"/>
</dbReference>
<dbReference type="Proteomes" id="UP001501764">
    <property type="component" value="Unassembled WGS sequence"/>
</dbReference>
<keyword evidence="2" id="KW-1278">Translocase</keyword>
<evidence type="ECO:0000313" key="4">
    <source>
        <dbReference type="Proteomes" id="UP001501764"/>
    </source>
</evidence>
<dbReference type="EMBL" id="BAAACO010000001">
    <property type="protein sequence ID" value="GAA0855510.1"/>
    <property type="molecule type" value="Genomic_DNA"/>
</dbReference>
<evidence type="ECO:0000313" key="3">
    <source>
        <dbReference type="EMBL" id="GAA0855510.1"/>
    </source>
</evidence>
<name>A0ABP3WS32_9CLOT</name>
<sequence length="98" mass="11476">MREVFLVYQEEKNNGFFVVKSLGITVIVALHDLNLATAYCYKLYVMHDGRIVSNGKPDEIFMADLIKEVYEMDAVIRKERNPIYNFLNKLNKGMIIWL</sequence>
<evidence type="ECO:0000256" key="2">
    <source>
        <dbReference type="ARBA" id="ARBA00022967"/>
    </source>
</evidence>